<dbReference type="GO" id="GO:0019867">
    <property type="term" value="C:outer membrane"/>
    <property type="evidence" value="ECO:0007669"/>
    <property type="project" value="InterPro"/>
</dbReference>
<dbReference type="PANTHER" id="PTHR36920:SF1">
    <property type="entry name" value="OUTER MEMBRANE PROTEIN W"/>
    <property type="match status" value="1"/>
</dbReference>
<dbReference type="Pfam" id="PF03922">
    <property type="entry name" value="OmpW"/>
    <property type="match status" value="1"/>
</dbReference>
<evidence type="ECO:0000256" key="1">
    <source>
        <dbReference type="SAM" id="SignalP"/>
    </source>
</evidence>
<dbReference type="InterPro" id="IPR011250">
    <property type="entry name" value="OMP/PagP_B-barrel"/>
</dbReference>
<dbReference type="Proteomes" id="UP000276260">
    <property type="component" value="Unassembled WGS sequence"/>
</dbReference>
<dbReference type="Gene3D" id="2.40.160.20">
    <property type="match status" value="1"/>
</dbReference>
<evidence type="ECO:0000313" key="2">
    <source>
        <dbReference type="EMBL" id="RRJ21107.1"/>
    </source>
</evidence>
<dbReference type="RefSeq" id="WP_046518566.1">
    <property type="nucleotide sequence ID" value="NZ_LAVS01000003.1"/>
</dbReference>
<dbReference type="EMBL" id="RRCF01000002">
    <property type="protein sequence ID" value="RRJ21107.1"/>
    <property type="molecule type" value="Genomic_DNA"/>
</dbReference>
<dbReference type="PANTHER" id="PTHR36920">
    <property type="match status" value="1"/>
</dbReference>
<dbReference type="SUPFAM" id="SSF56925">
    <property type="entry name" value="OMPA-like"/>
    <property type="match status" value="1"/>
</dbReference>
<dbReference type="InterPro" id="IPR005618">
    <property type="entry name" value="OMPW"/>
</dbReference>
<comment type="caution">
    <text evidence="2">The sequence shown here is derived from an EMBL/GenBank/DDBJ whole genome shotgun (WGS) entry which is preliminary data.</text>
</comment>
<accession>A0A3P3QIV4</accession>
<sequence>MKAICLSLSLAAFSASASQVGSWSINAGLLGVSTKESSSYLNVVESVADLPANSAGVTVNSNTQLGLIVDYQYSKDWSFSLVAATPFSHDIKVSGSAIDGLAIGNTKHLPPTLFANYHLPELAGFIQPFIGAGLNYTIFFSEDVDSELRQALTELEVITNSNQDLSLKLDNSFGLAWRAGMNLKLTDSWGAHLMLSQIDIDTTGQVQLDGSTIQSVDVAIDPLVWMAGVRYSF</sequence>
<gene>
    <name evidence="2" type="ORF">EIK76_09475</name>
</gene>
<feature type="signal peptide" evidence="1">
    <location>
        <begin position="1"/>
        <end position="17"/>
    </location>
</feature>
<name>A0A3P3QIV4_9GAMM</name>
<organism evidence="2 3">
    <name type="scientific">Rheinheimera mesophila</name>
    <dbReference type="NCBI Taxonomy" id="1547515"/>
    <lineage>
        <taxon>Bacteria</taxon>
        <taxon>Pseudomonadati</taxon>
        <taxon>Pseudomonadota</taxon>
        <taxon>Gammaproteobacteria</taxon>
        <taxon>Chromatiales</taxon>
        <taxon>Chromatiaceae</taxon>
        <taxon>Rheinheimera</taxon>
    </lineage>
</organism>
<dbReference type="OrthoDB" id="9807574at2"/>
<proteinExistence type="predicted"/>
<keyword evidence="3" id="KW-1185">Reference proteome</keyword>
<feature type="chain" id="PRO_5018527534" evidence="1">
    <location>
        <begin position="18"/>
        <end position="233"/>
    </location>
</feature>
<evidence type="ECO:0000313" key="3">
    <source>
        <dbReference type="Proteomes" id="UP000276260"/>
    </source>
</evidence>
<dbReference type="AlphaFoldDB" id="A0A3P3QIV4"/>
<keyword evidence="1" id="KW-0732">Signal</keyword>
<protein>
    <submittedName>
        <fullName evidence="2">OmpW family protein</fullName>
    </submittedName>
</protein>
<reference evidence="2 3" key="1">
    <citation type="submission" date="2018-11" db="EMBL/GenBank/DDBJ databases">
        <title>Draft genome analysis of Rheinheimera mesophila isolated from an industrial waste site.</title>
        <authorList>
            <person name="Yu Q."/>
            <person name="Qi Y."/>
            <person name="Zhang H."/>
            <person name="Lu Y."/>
            <person name="Pu J."/>
        </authorList>
    </citation>
    <scope>NUCLEOTIDE SEQUENCE [LARGE SCALE GENOMIC DNA]</scope>
    <source>
        <strain evidence="2 3">IITR13</strain>
    </source>
</reference>
<dbReference type="GO" id="GO:0055085">
    <property type="term" value="P:transmembrane transport"/>
    <property type="evidence" value="ECO:0007669"/>
    <property type="project" value="TreeGrafter"/>
</dbReference>